<dbReference type="GeneID" id="17324270"/>
<evidence type="ECO:0000256" key="2">
    <source>
        <dbReference type="ARBA" id="ARBA00022692"/>
    </source>
</evidence>
<keyword evidence="2 5" id="KW-0812">Transmembrane</keyword>
<feature type="transmembrane region" description="Helical" evidence="5">
    <location>
        <begin position="226"/>
        <end position="246"/>
    </location>
</feature>
<evidence type="ECO:0000256" key="3">
    <source>
        <dbReference type="ARBA" id="ARBA00022989"/>
    </source>
</evidence>
<feature type="domain" description="Sugar phosphate transporter" evidence="6">
    <location>
        <begin position="36"/>
        <end position="336"/>
    </location>
</feature>
<dbReference type="OrthoDB" id="6418713at2759"/>
<evidence type="ECO:0000256" key="1">
    <source>
        <dbReference type="ARBA" id="ARBA00004141"/>
    </source>
</evidence>
<dbReference type="Proteomes" id="UP000012073">
    <property type="component" value="Unassembled WGS sequence"/>
</dbReference>
<gene>
    <name evidence="7" type="ORF">CHC_T00005170001</name>
</gene>
<evidence type="ECO:0000313" key="7">
    <source>
        <dbReference type="EMBL" id="CDF36724.1"/>
    </source>
</evidence>
<dbReference type="PANTHER" id="PTHR11132">
    <property type="entry name" value="SOLUTE CARRIER FAMILY 35"/>
    <property type="match status" value="1"/>
</dbReference>
<feature type="transmembrane region" description="Helical" evidence="5">
    <location>
        <begin position="186"/>
        <end position="205"/>
    </location>
</feature>
<evidence type="ECO:0000256" key="5">
    <source>
        <dbReference type="SAM" id="Phobius"/>
    </source>
</evidence>
<dbReference type="Gene3D" id="1.10.3730.20">
    <property type="match status" value="1"/>
</dbReference>
<dbReference type="InterPro" id="IPR050186">
    <property type="entry name" value="TPT_transporter"/>
</dbReference>
<dbReference type="InterPro" id="IPR037185">
    <property type="entry name" value="EmrE-like"/>
</dbReference>
<dbReference type="PhylomeDB" id="R7QF54"/>
<feature type="transmembrane region" description="Helical" evidence="5">
    <location>
        <begin position="290"/>
        <end position="314"/>
    </location>
</feature>
<name>R7QF54_CHOCR</name>
<feature type="transmembrane region" description="Helical" evidence="5">
    <location>
        <begin position="157"/>
        <end position="174"/>
    </location>
</feature>
<dbReference type="EMBL" id="HG001799">
    <property type="protein sequence ID" value="CDF36724.1"/>
    <property type="molecule type" value="Genomic_DNA"/>
</dbReference>
<protein>
    <recommendedName>
        <fullName evidence="6">Sugar phosphate transporter domain-containing protein</fullName>
    </recommendedName>
</protein>
<dbReference type="GO" id="GO:0016020">
    <property type="term" value="C:membrane"/>
    <property type="evidence" value="ECO:0007669"/>
    <property type="project" value="UniProtKB-SubCell"/>
</dbReference>
<evidence type="ECO:0000313" key="8">
    <source>
        <dbReference type="Proteomes" id="UP000012073"/>
    </source>
</evidence>
<keyword evidence="4 5" id="KW-0472">Membrane</keyword>
<feature type="transmembrane region" description="Helical" evidence="5">
    <location>
        <begin position="320"/>
        <end position="337"/>
    </location>
</feature>
<dbReference type="Gramene" id="CDF36724">
    <property type="protein sequence ID" value="CDF36724"/>
    <property type="gene ID" value="CHC_T00005170001"/>
</dbReference>
<accession>R7QF54</accession>
<keyword evidence="3 5" id="KW-1133">Transmembrane helix</keyword>
<dbReference type="SUPFAM" id="SSF103481">
    <property type="entry name" value="Multidrug resistance efflux transporter EmrE"/>
    <property type="match status" value="2"/>
</dbReference>
<evidence type="ECO:0000259" key="6">
    <source>
        <dbReference type="Pfam" id="PF03151"/>
    </source>
</evidence>
<feature type="transmembrane region" description="Helical" evidence="5">
    <location>
        <begin position="258"/>
        <end position="278"/>
    </location>
</feature>
<organism evidence="7 8">
    <name type="scientific">Chondrus crispus</name>
    <name type="common">Carrageen Irish moss</name>
    <name type="synonym">Polymorpha crispa</name>
    <dbReference type="NCBI Taxonomy" id="2769"/>
    <lineage>
        <taxon>Eukaryota</taxon>
        <taxon>Rhodophyta</taxon>
        <taxon>Florideophyceae</taxon>
        <taxon>Rhodymeniophycidae</taxon>
        <taxon>Gigartinales</taxon>
        <taxon>Gigartinaceae</taxon>
        <taxon>Chondrus</taxon>
    </lineage>
</organism>
<dbReference type="KEGG" id="ccp:CHC_T00005170001"/>
<feature type="transmembrane region" description="Helical" evidence="5">
    <location>
        <begin position="67"/>
        <end position="89"/>
    </location>
</feature>
<proteinExistence type="predicted"/>
<evidence type="ECO:0000256" key="4">
    <source>
        <dbReference type="ARBA" id="ARBA00023136"/>
    </source>
</evidence>
<comment type="subcellular location">
    <subcellularLocation>
        <location evidence="1">Membrane</location>
        <topology evidence="1">Multi-pass membrane protein</topology>
    </subcellularLocation>
</comment>
<feature type="transmembrane region" description="Helical" evidence="5">
    <location>
        <begin position="37"/>
        <end position="55"/>
    </location>
</feature>
<dbReference type="InterPro" id="IPR004853">
    <property type="entry name" value="Sugar_P_trans_dom"/>
</dbReference>
<sequence length="423" mass="45902">MGGSAHVEHAARFDILAGLSAARSHVNVTEWLARAKVASFISGWFIFSLTSLFLAKHVLHVFEINEAVFTLWQFASSVLFGLLFTKGLGMHKLAVLSKQQLRAVVPLSAAFLIKEVLKYASLARVSVNLVNTIRSLGPLFNVCLELFFFGHRPQMSVVWALLPIIIGVALTSIDEIHSASVTSAELVTALLGFLAAVTSTAINNAQNIYSKILFGRERIDPVSLQIYLSAISLILMSPGSVAQLAYHIFTSDAPAHSFFAPSWGVAAGLALAGFVNFVSSQLAFNTLHLISPLSYSVANTFKRVCIAVIAIFYFNERLSLVNGVGIGISIGGVFIYERKSRALKEARMYRRTHPDSVPKAATLPTRKQTASGPDLVKMATELNESSLHDNRQEGNLVQHNFIDVSVTPTAANRAAYANVNSKA</sequence>
<keyword evidence="8" id="KW-1185">Reference proteome</keyword>
<dbReference type="OMA" id="QLAYHIF"/>
<reference evidence="8" key="1">
    <citation type="journal article" date="2013" name="Proc. Natl. Acad. Sci. U.S.A.">
        <title>Genome structure and metabolic features in the red seaweed Chondrus crispus shed light on evolution of the Archaeplastida.</title>
        <authorList>
            <person name="Collen J."/>
            <person name="Porcel B."/>
            <person name="Carre W."/>
            <person name="Ball S.G."/>
            <person name="Chaparro C."/>
            <person name="Tonon T."/>
            <person name="Barbeyron T."/>
            <person name="Michel G."/>
            <person name="Noel B."/>
            <person name="Valentin K."/>
            <person name="Elias M."/>
            <person name="Artiguenave F."/>
            <person name="Arun A."/>
            <person name="Aury J.M."/>
            <person name="Barbosa-Neto J.F."/>
            <person name="Bothwell J.H."/>
            <person name="Bouget F.Y."/>
            <person name="Brillet L."/>
            <person name="Cabello-Hurtado F."/>
            <person name="Capella-Gutierrez S."/>
            <person name="Charrier B."/>
            <person name="Cladiere L."/>
            <person name="Cock J.M."/>
            <person name="Coelho S.M."/>
            <person name="Colleoni C."/>
            <person name="Czjzek M."/>
            <person name="Da Silva C."/>
            <person name="Delage L."/>
            <person name="Denoeud F."/>
            <person name="Deschamps P."/>
            <person name="Dittami S.M."/>
            <person name="Gabaldon T."/>
            <person name="Gachon C.M."/>
            <person name="Groisillier A."/>
            <person name="Herve C."/>
            <person name="Jabbari K."/>
            <person name="Katinka M."/>
            <person name="Kloareg B."/>
            <person name="Kowalczyk N."/>
            <person name="Labadie K."/>
            <person name="Leblanc C."/>
            <person name="Lopez P.J."/>
            <person name="McLachlan D.H."/>
            <person name="Meslet-Cladiere L."/>
            <person name="Moustafa A."/>
            <person name="Nehr Z."/>
            <person name="Nyvall Collen P."/>
            <person name="Panaud O."/>
            <person name="Partensky F."/>
            <person name="Poulain J."/>
            <person name="Rensing S.A."/>
            <person name="Rousvoal S."/>
            <person name="Samson G."/>
            <person name="Symeonidi A."/>
            <person name="Weissenbach J."/>
            <person name="Zambounis A."/>
            <person name="Wincker P."/>
            <person name="Boyen C."/>
        </authorList>
    </citation>
    <scope>NUCLEOTIDE SEQUENCE [LARGE SCALE GENOMIC DNA]</scope>
    <source>
        <strain evidence="8">cv. Stackhouse</strain>
    </source>
</reference>
<dbReference type="AlphaFoldDB" id="R7QF54"/>
<dbReference type="RefSeq" id="XP_005716543.1">
    <property type="nucleotide sequence ID" value="XM_005716486.1"/>
</dbReference>
<dbReference type="Pfam" id="PF03151">
    <property type="entry name" value="TPT"/>
    <property type="match status" value="1"/>
</dbReference>